<feature type="transmembrane region" description="Helical" evidence="5">
    <location>
        <begin position="101"/>
        <end position="117"/>
    </location>
</feature>
<evidence type="ECO:0000256" key="3">
    <source>
        <dbReference type="ARBA" id="ARBA00022989"/>
    </source>
</evidence>
<dbReference type="InterPro" id="IPR004481">
    <property type="entry name" value="K/Na/Ca-exchanger"/>
</dbReference>
<feature type="transmembrane region" description="Helical" evidence="5">
    <location>
        <begin position="201"/>
        <end position="224"/>
    </location>
</feature>
<protein>
    <submittedName>
        <fullName evidence="7">Calcium/sodium antiporter</fullName>
    </submittedName>
</protein>
<evidence type="ECO:0000313" key="7">
    <source>
        <dbReference type="EMBL" id="QNR24797.1"/>
    </source>
</evidence>
<keyword evidence="8" id="KW-1185">Reference proteome</keyword>
<feature type="transmembrane region" description="Helical" evidence="5">
    <location>
        <begin position="161"/>
        <end position="181"/>
    </location>
</feature>
<dbReference type="KEGG" id="chyd:H4K34_02835"/>
<dbReference type="Pfam" id="PF01699">
    <property type="entry name" value="Na_Ca_ex"/>
    <property type="match status" value="2"/>
</dbReference>
<dbReference type="PANTHER" id="PTHR10846">
    <property type="entry name" value="SODIUM/POTASSIUM/CALCIUM EXCHANGER"/>
    <property type="match status" value="1"/>
</dbReference>
<dbReference type="Proteomes" id="UP000516305">
    <property type="component" value="Chromosome"/>
</dbReference>
<feature type="transmembrane region" description="Helical" evidence="5">
    <location>
        <begin position="236"/>
        <end position="254"/>
    </location>
</feature>
<organism evidence="7 8">
    <name type="scientific">Croceimicrobium hydrocarbonivorans</name>
    <dbReference type="NCBI Taxonomy" id="2761580"/>
    <lineage>
        <taxon>Bacteria</taxon>
        <taxon>Pseudomonadati</taxon>
        <taxon>Bacteroidota</taxon>
        <taxon>Flavobacteriia</taxon>
        <taxon>Flavobacteriales</taxon>
        <taxon>Owenweeksiaceae</taxon>
        <taxon>Croceimicrobium</taxon>
    </lineage>
</organism>
<feature type="domain" description="Sodium/calcium exchanger membrane region" evidence="6">
    <location>
        <begin position="4"/>
        <end position="142"/>
    </location>
</feature>
<evidence type="ECO:0000256" key="2">
    <source>
        <dbReference type="ARBA" id="ARBA00022692"/>
    </source>
</evidence>
<reference evidence="7 8" key="1">
    <citation type="submission" date="2020-08" db="EMBL/GenBank/DDBJ databases">
        <title>Croceimicrobium hydrocarbonivorans gen. nov., sp. nov., a novel marine bacterium isolated from a bacterial consortium that degrades polyethylene terephthalate.</title>
        <authorList>
            <person name="Liu R."/>
        </authorList>
    </citation>
    <scope>NUCLEOTIDE SEQUENCE [LARGE SCALE GENOMIC DNA]</scope>
    <source>
        <strain evidence="7 8">A20-9</strain>
    </source>
</reference>
<dbReference type="InterPro" id="IPR044880">
    <property type="entry name" value="NCX_ion-bd_dom_sf"/>
</dbReference>
<dbReference type="RefSeq" id="WP_210759324.1">
    <property type="nucleotide sequence ID" value="NZ_CP060139.1"/>
</dbReference>
<dbReference type="NCBIfam" id="TIGR00367">
    <property type="entry name" value="calcium/sodium antiporter"/>
    <property type="match status" value="1"/>
</dbReference>
<feature type="transmembrane region" description="Helical" evidence="5">
    <location>
        <begin position="295"/>
        <end position="312"/>
    </location>
</feature>
<evidence type="ECO:0000256" key="1">
    <source>
        <dbReference type="ARBA" id="ARBA00004141"/>
    </source>
</evidence>
<keyword evidence="3 5" id="KW-1133">Transmembrane helix</keyword>
<dbReference type="GO" id="GO:0008273">
    <property type="term" value="F:calcium, potassium:sodium antiporter activity"/>
    <property type="evidence" value="ECO:0007669"/>
    <property type="project" value="TreeGrafter"/>
</dbReference>
<feature type="transmembrane region" description="Helical" evidence="5">
    <location>
        <begin position="33"/>
        <end position="54"/>
    </location>
</feature>
<dbReference type="InterPro" id="IPR004837">
    <property type="entry name" value="NaCa_Exmemb"/>
</dbReference>
<dbReference type="GO" id="GO:0005886">
    <property type="term" value="C:plasma membrane"/>
    <property type="evidence" value="ECO:0007669"/>
    <property type="project" value="TreeGrafter"/>
</dbReference>
<proteinExistence type="predicted"/>
<keyword evidence="4 5" id="KW-0472">Membrane</keyword>
<feature type="domain" description="Sodium/calcium exchanger membrane region" evidence="6">
    <location>
        <begin position="167"/>
        <end position="310"/>
    </location>
</feature>
<dbReference type="PANTHER" id="PTHR10846:SF8">
    <property type="entry name" value="INNER MEMBRANE PROTEIN YRBG"/>
    <property type="match status" value="1"/>
</dbReference>
<dbReference type="EMBL" id="CP060139">
    <property type="protein sequence ID" value="QNR24797.1"/>
    <property type="molecule type" value="Genomic_DNA"/>
</dbReference>
<dbReference type="GO" id="GO:0006874">
    <property type="term" value="P:intracellular calcium ion homeostasis"/>
    <property type="evidence" value="ECO:0007669"/>
    <property type="project" value="TreeGrafter"/>
</dbReference>
<dbReference type="AlphaFoldDB" id="A0A7H0VGE9"/>
<name>A0A7H0VGE9_9FLAO</name>
<evidence type="ECO:0000256" key="4">
    <source>
        <dbReference type="ARBA" id="ARBA00023136"/>
    </source>
</evidence>
<keyword evidence="2 5" id="KW-0812">Transmembrane</keyword>
<gene>
    <name evidence="7" type="ORF">H4K34_02835</name>
</gene>
<evidence type="ECO:0000256" key="5">
    <source>
        <dbReference type="SAM" id="Phobius"/>
    </source>
</evidence>
<dbReference type="GO" id="GO:0005262">
    <property type="term" value="F:calcium channel activity"/>
    <property type="evidence" value="ECO:0007669"/>
    <property type="project" value="TreeGrafter"/>
</dbReference>
<evidence type="ECO:0000313" key="8">
    <source>
        <dbReference type="Proteomes" id="UP000516305"/>
    </source>
</evidence>
<dbReference type="Gene3D" id="1.20.1420.30">
    <property type="entry name" value="NCX, central ion-binding region"/>
    <property type="match status" value="1"/>
</dbReference>
<sequence length="313" mass="34358">MDYFLVLVGVLLLLFGGDWLVKASVDIALRAKISLLVVGMTVVSFATSAPELLVSLKAALEGHIDISFGNVIGSNIANISLILGLTAMVFPMQVSKRTMRVDWGIMFFVTLLLYLFLWNDLLGFWEALVLFILLVLYNLFQIRGSRKQEKENPEISDAKLLKLWQMVFFLAAGIAGLRFGSEFLVKGAVNIATDWGISERVVGLTVVSIGTSLPELAASLIASFKGEQDLSLGNLIGSNIFNILAVLGITGLITDLPVQSAALMSFDFPWLIGISLILLPFMLWMKRGVISRWQGFIMFALYTVYLLGVIGVI</sequence>
<feature type="transmembrane region" description="Helical" evidence="5">
    <location>
        <begin position="260"/>
        <end position="283"/>
    </location>
</feature>
<comment type="subcellular location">
    <subcellularLocation>
        <location evidence="1">Membrane</location>
        <topology evidence="1">Multi-pass membrane protein</topology>
    </subcellularLocation>
</comment>
<accession>A0A7H0VGE9</accession>
<evidence type="ECO:0000259" key="6">
    <source>
        <dbReference type="Pfam" id="PF01699"/>
    </source>
</evidence>
<feature type="transmembrane region" description="Helical" evidence="5">
    <location>
        <begin position="123"/>
        <end position="140"/>
    </location>
</feature>